<feature type="domain" description="POTRA" evidence="11">
    <location>
        <begin position="98"/>
        <end position="166"/>
    </location>
</feature>
<keyword evidence="7 9" id="KW-0472">Membrane</keyword>
<keyword evidence="2 9" id="KW-1003">Cell membrane</keyword>
<evidence type="ECO:0000313" key="13">
    <source>
        <dbReference type="Proteomes" id="UP000677812"/>
    </source>
</evidence>
<gene>
    <name evidence="9" type="primary">ftsQ</name>
    <name evidence="12" type="ORF">KB213_03430</name>
</gene>
<feature type="compositionally biased region" description="Polar residues" evidence="10">
    <location>
        <begin position="304"/>
        <end position="316"/>
    </location>
</feature>
<dbReference type="Pfam" id="PF08478">
    <property type="entry name" value="POTRA_1"/>
    <property type="match status" value="1"/>
</dbReference>
<dbReference type="RefSeq" id="WP_211680674.1">
    <property type="nucleotide sequence ID" value="NZ_JAGRQH010000002.1"/>
</dbReference>
<sequence>MQRDPRHGPIIPPSSPDPWRGHDAPHIDRTHDRPYLPSEDRPSRLKLALRRFKRFIRPGFVIFTVLLLAGGAVHLLHITASEERFAPLRARLVAMEPLPIHHIIVNGRHITSQQAVENALGTSVGQPLFGFSVEAARARVNALPLVEQATVERRIPDTVIVNLTERVPVAVWQNHDHFSLINRAGDTVSDQGIVGQDPQMLRTLPLIVGDGANSAAADLLDALTPFPDIQNRITAFVRVGERRWDAVLRNGTTVLLPEDEEKPAFARLEQFQNTMKLLDRPVVSIDMRLPDRMVIHQPPLPAQPTATNGDSQTKPQ</sequence>
<organism evidence="12 13">
    <name type="scientific">Neokomagataea anthophila</name>
    <dbReference type="NCBI Taxonomy" id="2826925"/>
    <lineage>
        <taxon>Bacteria</taxon>
        <taxon>Pseudomonadati</taxon>
        <taxon>Pseudomonadota</taxon>
        <taxon>Alphaproteobacteria</taxon>
        <taxon>Acetobacterales</taxon>
        <taxon>Acetobacteraceae</taxon>
        <taxon>Neokomagataea</taxon>
    </lineage>
</organism>
<dbReference type="InterPro" id="IPR045335">
    <property type="entry name" value="FtsQ_C_sf"/>
</dbReference>
<name>A0ABS5E5D3_9PROT</name>
<feature type="region of interest" description="Disordered" evidence="10">
    <location>
        <begin position="296"/>
        <end position="316"/>
    </location>
</feature>
<comment type="subcellular location">
    <subcellularLocation>
        <location evidence="9">Cell inner membrane</location>
        <topology evidence="9">Single-pass type II membrane protein</topology>
    </subcellularLocation>
    <subcellularLocation>
        <location evidence="1">Membrane</location>
    </subcellularLocation>
    <text evidence="9">Localizes to the division septum.</text>
</comment>
<comment type="caution">
    <text evidence="12">The sequence shown here is derived from an EMBL/GenBank/DDBJ whole genome shotgun (WGS) entry which is preliminary data.</text>
</comment>
<evidence type="ECO:0000256" key="10">
    <source>
        <dbReference type="SAM" id="MobiDB-lite"/>
    </source>
</evidence>
<keyword evidence="6 9" id="KW-1133">Transmembrane helix</keyword>
<keyword evidence="5 9" id="KW-0812">Transmembrane</keyword>
<dbReference type="PROSITE" id="PS51779">
    <property type="entry name" value="POTRA"/>
    <property type="match status" value="1"/>
</dbReference>
<dbReference type="InterPro" id="IPR005548">
    <property type="entry name" value="Cell_div_FtsQ/DivIB_C"/>
</dbReference>
<dbReference type="PANTHER" id="PTHR35851">
    <property type="entry name" value="CELL DIVISION PROTEIN FTSQ"/>
    <property type="match status" value="1"/>
</dbReference>
<keyword evidence="13" id="KW-1185">Reference proteome</keyword>
<dbReference type="Gene3D" id="3.40.50.11690">
    <property type="entry name" value="Cell division protein FtsQ/DivIB"/>
    <property type="match status" value="1"/>
</dbReference>
<keyword evidence="4 9" id="KW-0132">Cell division</keyword>
<keyword evidence="3 9" id="KW-0997">Cell inner membrane</keyword>
<keyword evidence="8 9" id="KW-0131">Cell cycle</keyword>
<comment type="similarity">
    <text evidence="9">Belongs to the FtsQ/DivIB family. FtsQ subfamily.</text>
</comment>
<dbReference type="InterPro" id="IPR034746">
    <property type="entry name" value="POTRA"/>
</dbReference>
<proteinExistence type="inferred from homology"/>
<dbReference type="HAMAP" id="MF_00911">
    <property type="entry name" value="FtsQ_subfam"/>
    <property type="match status" value="1"/>
</dbReference>
<evidence type="ECO:0000256" key="2">
    <source>
        <dbReference type="ARBA" id="ARBA00022475"/>
    </source>
</evidence>
<feature type="region of interest" description="Disordered" evidence="10">
    <location>
        <begin position="1"/>
        <end position="39"/>
    </location>
</feature>
<feature type="transmembrane region" description="Helical" evidence="9">
    <location>
        <begin position="55"/>
        <end position="76"/>
    </location>
</feature>
<dbReference type="InterPro" id="IPR026579">
    <property type="entry name" value="FtsQ"/>
</dbReference>
<dbReference type="EMBL" id="JAGRQH010000002">
    <property type="protein sequence ID" value="MBR0559112.1"/>
    <property type="molecule type" value="Genomic_DNA"/>
</dbReference>
<evidence type="ECO:0000259" key="11">
    <source>
        <dbReference type="PROSITE" id="PS51779"/>
    </source>
</evidence>
<dbReference type="Gene3D" id="3.10.20.310">
    <property type="entry name" value="membrane protein fhac"/>
    <property type="match status" value="1"/>
</dbReference>
<evidence type="ECO:0000256" key="5">
    <source>
        <dbReference type="ARBA" id="ARBA00022692"/>
    </source>
</evidence>
<accession>A0ABS5E5D3</accession>
<evidence type="ECO:0000256" key="4">
    <source>
        <dbReference type="ARBA" id="ARBA00022618"/>
    </source>
</evidence>
<protein>
    <recommendedName>
        <fullName evidence="9">Cell division protein FtsQ</fullName>
    </recommendedName>
</protein>
<dbReference type="PANTHER" id="PTHR35851:SF1">
    <property type="entry name" value="CELL DIVISION PROTEIN FTSQ"/>
    <property type="match status" value="1"/>
</dbReference>
<dbReference type="Proteomes" id="UP000677812">
    <property type="component" value="Unassembled WGS sequence"/>
</dbReference>
<evidence type="ECO:0000256" key="7">
    <source>
        <dbReference type="ARBA" id="ARBA00023136"/>
    </source>
</evidence>
<dbReference type="Pfam" id="PF03799">
    <property type="entry name" value="FtsQ_DivIB_C"/>
    <property type="match status" value="1"/>
</dbReference>
<reference evidence="12 13" key="1">
    <citation type="submission" date="2021-04" db="EMBL/GenBank/DDBJ databases">
        <title>The complete genome sequence of Neokomagataea sp. TBRC 2177.</title>
        <authorList>
            <person name="Charoenyingcharoen P."/>
            <person name="Yukphan P."/>
        </authorList>
    </citation>
    <scope>NUCLEOTIDE SEQUENCE [LARGE SCALE GENOMIC DNA]</scope>
    <source>
        <strain evidence="12 13">TBRC 2177</strain>
    </source>
</reference>
<evidence type="ECO:0000256" key="8">
    <source>
        <dbReference type="ARBA" id="ARBA00023306"/>
    </source>
</evidence>
<evidence type="ECO:0000256" key="3">
    <source>
        <dbReference type="ARBA" id="ARBA00022519"/>
    </source>
</evidence>
<dbReference type="InterPro" id="IPR013685">
    <property type="entry name" value="POTRA_FtsQ_type"/>
</dbReference>
<evidence type="ECO:0000256" key="1">
    <source>
        <dbReference type="ARBA" id="ARBA00004370"/>
    </source>
</evidence>
<comment type="function">
    <text evidence="9">Essential cell division protein.</text>
</comment>
<evidence type="ECO:0000313" key="12">
    <source>
        <dbReference type="EMBL" id="MBR0559112.1"/>
    </source>
</evidence>
<evidence type="ECO:0000256" key="6">
    <source>
        <dbReference type="ARBA" id="ARBA00022989"/>
    </source>
</evidence>
<evidence type="ECO:0000256" key="9">
    <source>
        <dbReference type="HAMAP-Rule" id="MF_00911"/>
    </source>
</evidence>
<feature type="compositionally biased region" description="Basic and acidic residues" evidence="10">
    <location>
        <begin position="19"/>
        <end position="39"/>
    </location>
</feature>